<organism evidence="1 2">
    <name type="scientific">Sousa chinensis</name>
    <name type="common">Indo-pacific humpbacked dolphin</name>
    <name type="synonym">Steno chinensis</name>
    <dbReference type="NCBI Taxonomy" id="103600"/>
    <lineage>
        <taxon>Eukaryota</taxon>
        <taxon>Metazoa</taxon>
        <taxon>Chordata</taxon>
        <taxon>Craniata</taxon>
        <taxon>Vertebrata</taxon>
        <taxon>Euteleostomi</taxon>
        <taxon>Mammalia</taxon>
        <taxon>Eutheria</taxon>
        <taxon>Laurasiatheria</taxon>
        <taxon>Artiodactyla</taxon>
        <taxon>Whippomorpha</taxon>
        <taxon>Cetacea</taxon>
        <taxon>Odontoceti</taxon>
        <taxon>Delphinidae</taxon>
        <taxon>Sousa</taxon>
    </lineage>
</organism>
<name>A0A484GXR9_SOUCH</name>
<protein>
    <submittedName>
        <fullName evidence="1">Uncharacterized protein</fullName>
    </submittedName>
</protein>
<reference evidence="1 2" key="1">
    <citation type="journal article" date="2018" name="Genomics">
        <title>Molecular footprints of inshore aquatic adaptation in Indo-Pacific humpback dolphin (Sousa chinensis).</title>
        <authorList>
            <person name="Ming Y."/>
            <person name="Jian J."/>
            <person name="Yu F."/>
            <person name="Yu X."/>
            <person name="Wang J."/>
            <person name="Liu W."/>
        </authorList>
    </citation>
    <scope>NUCLEOTIDE SEQUENCE [LARGE SCALE GENOMIC DNA]</scope>
    <source>
        <strain evidence="1">MY-2018</strain>
        <tissue evidence="1">Skin</tissue>
    </source>
</reference>
<dbReference type="Proteomes" id="UP000295264">
    <property type="component" value="Unassembled WGS sequence"/>
</dbReference>
<comment type="caution">
    <text evidence="1">The sequence shown here is derived from an EMBL/GenBank/DDBJ whole genome shotgun (WGS) entry which is preliminary data.</text>
</comment>
<dbReference type="EMBL" id="QWLN02003371">
    <property type="protein sequence ID" value="TEA39986.1"/>
    <property type="molecule type" value="Genomic_DNA"/>
</dbReference>
<feature type="non-terminal residue" evidence="1">
    <location>
        <position position="1"/>
    </location>
</feature>
<evidence type="ECO:0000313" key="1">
    <source>
        <dbReference type="EMBL" id="TEA39986.1"/>
    </source>
</evidence>
<sequence length="52" mass="5862">TLRDSLAVMPLLLMNMMKMEHVLSIKAQAQAQILRPFIKVVTIILKLGNLTD</sequence>
<keyword evidence="2" id="KW-1185">Reference proteome</keyword>
<proteinExistence type="predicted"/>
<gene>
    <name evidence="1" type="ORF">DBR06_SOUSAS2910027</name>
</gene>
<evidence type="ECO:0000313" key="2">
    <source>
        <dbReference type="Proteomes" id="UP000295264"/>
    </source>
</evidence>
<dbReference type="AlphaFoldDB" id="A0A484GXR9"/>
<accession>A0A484GXR9</accession>